<proteinExistence type="predicted"/>
<dbReference type="EC" id="1.6.2.4" evidence="3"/>
<dbReference type="AlphaFoldDB" id="A0A437MX58"/>
<evidence type="ECO:0000256" key="3">
    <source>
        <dbReference type="ARBA" id="ARBA00023797"/>
    </source>
</evidence>
<name>A0A437MX58_9SPHN</name>
<feature type="domain" description="FAD-binding FR-type" evidence="5">
    <location>
        <begin position="192"/>
        <end position="306"/>
    </location>
</feature>
<dbReference type="PROSITE" id="PS51384">
    <property type="entry name" value="FAD_FR"/>
    <property type="match status" value="1"/>
</dbReference>
<dbReference type="SUPFAM" id="SSF52343">
    <property type="entry name" value="Ferredoxin reductase-like, C-terminal NADP-linked domain"/>
    <property type="match status" value="1"/>
</dbReference>
<keyword evidence="2" id="KW-0288">FMN</keyword>
<dbReference type="SUPFAM" id="SSF63380">
    <property type="entry name" value="Riboflavin synthase domain-like"/>
    <property type="match status" value="1"/>
</dbReference>
<feature type="domain" description="Flavodoxin-like" evidence="4">
    <location>
        <begin position="42"/>
        <end position="179"/>
    </location>
</feature>
<dbReference type="InterPro" id="IPR039261">
    <property type="entry name" value="FNR_nucleotide-bd"/>
</dbReference>
<accession>A0A437MX58</accession>
<dbReference type="Proteomes" id="UP000282837">
    <property type="component" value="Unassembled WGS sequence"/>
</dbReference>
<dbReference type="SUPFAM" id="SSF52218">
    <property type="entry name" value="Flavoproteins"/>
    <property type="match status" value="1"/>
</dbReference>
<evidence type="ECO:0000259" key="4">
    <source>
        <dbReference type="PROSITE" id="PS50902"/>
    </source>
</evidence>
<keyword evidence="7" id="KW-1185">Reference proteome</keyword>
<evidence type="ECO:0000313" key="6">
    <source>
        <dbReference type="EMBL" id="RVU02251.1"/>
    </source>
</evidence>
<gene>
    <name evidence="6" type="ORF">EOE18_17450</name>
</gene>
<protein>
    <recommendedName>
        <fullName evidence="3">NADPH--hemoprotein reductase</fullName>
        <ecNumber evidence="3">1.6.2.4</ecNumber>
    </recommendedName>
</protein>
<dbReference type="PROSITE" id="PS50902">
    <property type="entry name" value="FLAVODOXIN_LIKE"/>
    <property type="match status" value="1"/>
</dbReference>
<sequence>MIATPQGATDWLYAGGLIGGWLALTYACMRDRQGQMGDDADTLVLHASQTGQATDLAEKLHRTIVARGEKCALLPADEATPERLTKAKRLFFIVSTTGDGLAPDNGHGFDRYIGDDRPRLEGKQIAILALGDRRYSQYCAFGQRIAQWAEIGGATFLFPLVEVDDLSANDLQQWQSRLAQLGYDLAEQGAADETLHWRVLERCQVVGPAMKGASGSDGLFRLQLAAEDGASPPWEIGDLFELHTPDGHRRDYSIASLPPERLITLYIRKVVQEGQVGIGSGLLTGTQVGSGRITGRIRPHRTYRTPTGRGPLLAIGAGSGWAGLRPHVLHALQEGQPCRVLFGERASQSETPLFEELRALPLTGLDVALSATQGGGPYVQDRIAAQADTIRQFLGENGRVVLCGRLAMGEACLAALADVMGKAWVEQTMLLGRLRRDLY</sequence>
<keyword evidence="1" id="KW-0285">Flavoprotein</keyword>
<dbReference type="OrthoDB" id="9764248at2"/>
<dbReference type="GO" id="GO:0005829">
    <property type="term" value="C:cytosol"/>
    <property type="evidence" value="ECO:0007669"/>
    <property type="project" value="TreeGrafter"/>
</dbReference>
<dbReference type="Pfam" id="PF00258">
    <property type="entry name" value="Flavodoxin_1"/>
    <property type="match status" value="1"/>
</dbReference>
<evidence type="ECO:0000259" key="5">
    <source>
        <dbReference type="PROSITE" id="PS51384"/>
    </source>
</evidence>
<dbReference type="InterPro" id="IPR017927">
    <property type="entry name" value="FAD-bd_FR_type"/>
</dbReference>
<dbReference type="PANTHER" id="PTHR19384">
    <property type="entry name" value="NITRIC OXIDE SYNTHASE-RELATED"/>
    <property type="match status" value="1"/>
</dbReference>
<dbReference type="PANTHER" id="PTHR19384:SF17">
    <property type="entry name" value="NADPH--CYTOCHROME P450 REDUCTASE"/>
    <property type="match status" value="1"/>
</dbReference>
<dbReference type="InterPro" id="IPR029039">
    <property type="entry name" value="Flavoprotein-like_sf"/>
</dbReference>
<dbReference type="Gene3D" id="3.40.50.80">
    <property type="entry name" value="Nucleotide-binding domain of ferredoxin-NADP reductase (FNR) module"/>
    <property type="match status" value="1"/>
</dbReference>
<dbReference type="RefSeq" id="WP_127711907.1">
    <property type="nucleotide sequence ID" value="NZ_SACO01000023.1"/>
</dbReference>
<dbReference type="InterPro" id="IPR017938">
    <property type="entry name" value="Riboflavin_synthase-like_b-brl"/>
</dbReference>
<organism evidence="6 7">
    <name type="scientific">Novosphingobium umbonatum</name>
    <dbReference type="NCBI Taxonomy" id="1908524"/>
    <lineage>
        <taxon>Bacteria</taxon>
        <taxon>Pseudomonadati</taxon>
        <taxon>Pseudomonadota</taxon>
        <taxon>Alphaproteobacteria</taxon>
        <taxon>Sphingomonadales</taxon>
        <taxon>Sphingomonadaceae</taxon>
        <taxon>Novosphingobium</taxon>
    </lineage>
</organism>
<dbReference type="InterPro" id="IPR008254">
    <property type="entry name" value="Flavodoxin/NO_synth"/>
</dbReference>
<dbReference type="Gene3D" id="3.40.50.360">
    <property type="match status" value="1"/>
</dbReference>
<dbReference type="GO" id="GO:0003958">
    <property type="term" value="F:NADPH-hemoprotein reductase activity"/>
    <property type="evidence" value="ECO:0007669"/>
    <property type="project" value="UniProtKB-EC"/>
</dbReference>
<evidence type="ECO:0000256" key="1">
    <source>
        <dbReference type="ARBA" id="ARBA00022630"/>
    </source>
</evidence>
<comment type="caution">
    <text evidence="6">The sequence shown here is derived from an EMBL/GenBank/DDBJ whole genome shotgun (WGS) entry which is preliminary data.</text>
</comment>
<reference evidence="6 7" key="1">
    <citation type="submission" date="2019-01" db="EMBL/GenBank/DDBJ databases">
        <authorList>
            <person name="Chen W.-M."/>
        </authorList>
    </citation>
    <scope>NUCLEOTIDE SEQUENCE [LARGE SCALE GENOMIC DNA]</scope>
    <source>
        <strain evidence="6 7">FSY-9</strain>
    </source>
</reference>
<dbReference type="EMBL" id="SACO01000023">
    <property type="protein sequence ID" value="RVU02251.1"/>
    <property type="molecule type" value="Genomic_DNA"/>
</dbReference>
<dbReference type="GO" id="GO:0010181">
    <property type="term" value="F:FMN binding"/>
    <property type="evidence" value="ECO:0007669"/>
    <property type="project" value="InterPro"/>
</dbReference>
<dbReference type="GO" id="GO:0050660">
    <property type="term" value="F:flavin adenine dinucleotide binding"/>
    <property type="evidence" value="ECO:0007669"/>
    <property type="project" value="TreeGrafter"/>
</dbReference>
<evidence type="ECO:0000256" key="2">
    <source>
        <dbReference type="ARBA" id="ARBA00022643"/>
    </source>
</evidence>
<evidence type="ECO:0000313" key="7">
    <source>
        <dbReference type="Proteomes" id="UP000282837"/>
    </source>
</evidence>